<feature type="transmembrane region" description="Helical" evidence="1">
    <location>
        <begin position="75"/>
        <end position="95"/>
    </location>
</feature>
<comment type="caution">
    <text evidence="2">The sequence shown here is derived from an EMBL/GenBank/DDBJ whole genome shotgun (WGS) entry which is preliminary data.</text>
</comment>
<proteinExistence type="predicted"/>
<feature type="transmembrane region" description="Helical" evidence="1">
    <location>
        <begin position="48"/>
        <end position="69"/>
    </location>
</feature>
<name>A0A2S4S3Y0_CITAM</name>
<gene>
    <name evidence="2" type="ORF">C3430_05750</name>
</gene>
<evidence type="ECO:0000256" key="1">
    <source>
        <dbReference type="SAM" id="Phobius"/>
    </source>
</evidence>
<evidence type="ECO:0000313" key="2">
    <source>
        <dbReference type="EMBL" id="POU68556.1"/>
    </source>
</evidence>
<evidence type="ECO:0000313" key="3">
    <source>
        <dbReference type="Proteomes" id="UP000237003"/>
    </source>
</evidence>
<organism evidence="2 3">
    <name type="scientific">Citrobacter amalonaticus</name>
    <dbReference type="NCBI Taxonomy" id="35703"/>
    <lineage>
        <taxon>Bacteria</taxon>
        <taxon>Pseudomonadati</taxon>
        <taxon>Pseudomonadota</taxon>
        <taxon>Gammaproteobacteria</taxon>
        <taxon>Enterobacterales</taxon>
        <taxon>Enterobacteriaceae</taxon>
        <taxon>Citrobacter</taxon>
    </lineage>
</organism>
<keyword evidence="1" id="KW-0472">Membrane</keyword>
<keyword evidence="1" id="KW-1133">Transmembrane helix</keyword>
<dbReference type="Proteomes" id="UP000237003">
    <property type="component" value="Unassembled WGS sequence"/>
</dbReference>
<dbReference type="EMBL" id="PQLX01000001">
    <property type="protein sequence ID" value="POU68556.1"/>
    <property type="molecule type" value="Genomic_DNA"/>
</dbReference>
<reference evidence="2 3" key="1">
    <citation type="submission" date="2018-01" db="EMBL/GenBank/DDBJ databases">
        <title>Complete genome sequences of 14 Citrobacter spp. isolated from plant in Canada.</title>
        <authorList>
            <person name="Bhandare S.G."/>
            <person name="Colavecchio A."/>
            <person name="Jeukens J."/>
            <person name="Emond-Rheault J.-G."/>
            <person name="Freschi L."/>
            <person name="Hamel J."/>
            <person name="Kukavica-Ibrulj I."/>
            <person name="Levesque R."/>
            <person name="Goodridge L."/>
        </authorList>
    </citation>
    <scope>NUCLEOTIDE SEQUENCE [LARGE SCALE GENOMIC DNA]</scope>
    <source>
        <strain evidence="2 3">S1285</strain>
    </source>
</reference>
<protein>
    <submittedName>
        <fullName evidence="2">Uncharacterized protein</fullName>
    </submittedName>
</protein>
<accession>A0A2S4S3Y0</accession>
<dbReference type="AlphaFoldDB" id="A0A2S4S3Y0"/>
<sequence>MAAFVHSLAAFLQRELFRVYIVSCNLLRLQMLRIVLYSSYFKLQMRWLSSLTPVTYLCKLLGIPCVAAFLQLELFRVYFSILYVTGCYYAIFFAVSRQILAKSVVCAIYPKSLHVRRGGKGLSTTAGCPPVRPGCLSSIPRGIDNAVPGVSGRCQQ</sequence>
<keyword evidence="1" id="KW-0812">Transmembrane</keyword>
<dbReference type="OrthoDB" id="6631342at2"/>